<proteinExistence type="predicted"/>
<accession>A0A1J0MDP6</accession>
<dbReference type="Proteomes" id="UP000225735">
    <property type="component" value="Segment"/>
</dbReference>
<evidence type="ECO:0008006" key="3">
    <source>
        <dbReference type="Google" id="ProtNLM"/>
    </source>
</evidence>
<organism evidence="1 2">
    <name type="scientific">Mycobacterium phage Taptic</name>
    <dbReference type="NCBI Taxonomy" id="1920305"/>
    <lineage>
        <taxon>Viruses</taxon>
        <taxon>Duplodnaviria</taxon>
        <taxon>Heunggongvirae</taxon>
        <taxon>Uroviricota</taxon>
        <taxon>Caudoviricetes</taxon>
        <taxon>Northamptonvirus</taxon>
        <taxon>Northamptonvirus taptic</taxon>
    </lineage>
</organism>
<evidence type="ECO:0000313" key="1">
    <source>
        <dbReference type="EMBL" id="APD19248.1"/>
    </source>
</evidence>
<name>A0A1J0MDP6_9CAUD</name>
<dbReference type="EMBL" id="KY130461">
    <property type="protein sequence ID" value="APD19248.1"/>
    <property type="molecule type" value="Genomic_DNA"/>
</dbReference>
<keyword evidence="2" id="KW-1185">Reference proteome</keyword>
<reference evidence="1 2" key="1">
    <citation type="submission" date="2016-11" db="EMBL/GenBank/DDBJ databases">
        <authorList>
            <person name="Seier E.R."/>
            <person name="Hipwell C.M."/>
            <person name="Kelliher A.B."/>
            <person name="Lando N.A."/>
            <person name="Tsaousis B.E."/>
            <person name="Esposito E.C."/>
            <person name="Heckman E.L."/>
            <person name="Mageeney C.M."/>
            <person name="Kenna M.A."/>
            <person name="Ware V.C."/>
            <person name="Garlena R.A."/>
            <person name="Russell D.A."/>
            <person name="Pope W.H."/>
            <person name="Jacobs-Sera D."/>
            <person name="Hendrix R.W."/>
            <person name="Hatfull G.F."/>
        </authorList>
    </citation>
    <scope>NUCLEOTIDE SEQUENCE [LARGE SCALE GENOMIC DNA]</scope>
</reference>
<gene>
    <name evidence="1" type="ORF">SEA_TAPTIC_18</name>
</gene>
<evidence type="ECO:0000313" key="2">
    <source>
        <dbReference type="Proteomes" id="UP000225735"/>
    </source>
</evidence>
<sequence>MALRVTIEGSKSTPTDRLDAGEQITVEYTPEIQQLIRIGGAVVVEWHEDEPVEKAGEALPDAETSTGVEAPADGTLVELAQDDDEPTVPARNASRDVWTAFLDSQGLDYSNDDGRDDLIAIWDKASGS</sequence>
<protein>
    <recommendedName>
        <fullName evidence="3">Tail assembly chaperone</fullName>
    </recommendedName>
</protein>